<keyword evidence="1" id="KW-1133">Transmembrane helix</keyword>
<sequence length="118" mass="13101">MDDSVYTTSSSLGDHYPTFNAHIVRLPSSERPISFPACGRMSVRASSSFHSVSQVVACFMVVLSGLHIWYPIFATVPLTTTGNECYAAAEQDTYLLKQPLSDITASQYKYSSRRLRLV</sequence>
<protein>
    <recommendedName>
        <fullName evidence="4">Transmembrane protein</fullName>
    </recommendedName>
</protein>
<keyword evidence="1" id="KW-0812">Transmembrane</keyword>
<dbReference type="Proteomes" id="UP000218334">
    <property type="component" value="Unassembled WGS sequence"/>
</dbReference>
<evidence type="ECO:0000313" key="2">
    <source>
        <dbReference type="EMBL" id="PBK65137.1"/>
    </source>
</evidence>
<feature type="transmembrane region" description="Helical" evidence="1">
    <location>
        <begin position="49"/>
        <end position="70"/>
    </location>
</feature>
<organism evidence="2 3">
    <name type="scientific">Armillaria solidipes</name>
    <dbReference type="NCBI Taxonomy" id="1076256"/>
    <lineage>
        <taxon>Eukaryota</taxon>
        <taxon>Fungi</taxon>
        <taxon>Dikarya</taxon>
        <taxon>Basidiomycota</taxon>
        <taxon>Agaricomycotina</taxon>
        <taxon>Agaricomycetes</taxon>
        <taxon>Agaricomycetidae</taxon>
        <taxon>Agaricales</taxon>
        <taxon>Marasmiineae</taxon>
        <taxon>Physalacriaceae</taxon>
        <taxon>Armillaria</taxon>
    </lineage>
</organism>
<dbReference type="EMBL" id="KZ293447">
    <property type="protein sequence ID" value="PBK65137.1"/>
    <property type="molecule type" value="Genomic_DNA"/>
</dbReference>
<name>A0A2H3BKR2_9AGAR</name>
<dbReference type="AlphaFoldDB" id="A0A2H3BKR2"/>
<keyword evidence="3" id="KW-1185">Reference proteome</keyword>
<evidence type="ECO:0000256" key="1">
    <source>
        <dbReference type="SAM" id="Phobius"/>
    </source>
</evidence>
<gene>
    <name evidence="2" type="ORF">ARMSODRAFT_444607</name>
</gene>
<keyword evidence="1" id="KW-0472">Membrane</keyword>
<accession>A0A2H3BKR2</accession>
<proteinExistence type="predicted"/>
<evidence type="ECO:0000313" key="3">
    <source>
        <dbReference type="Proteomes" id="UP000218334"/>
    </source>
</evidence>
<evidence type="ECO:0008006" key="4">
    <source>
        <dbReference type="Google" id="ProtNLM"/>
    </source>
</evidence>
<reference evidence="3" key="1">
    <citation type="journal article" date="2017" name="Nat. Ecol. Evol.">
        <title>Genome expansion and lineage-specific genetic innovations in the forest pathogenic fungi Armillaria.</title>
        <authorList>
            <person name="Sipos G."/>
            <person name="Prasanna A.N."/>
            <person name="Walter M.C."/>
            <person name="O'Connor E."/>
            <person name="Balint B."/>
            <person name="Krizsan K."/>
            <person name="Kiss B."/>
            <person name="Hess J."/>
            <person name="Varga T."/>
            <person name="Slot J."/>
            <person name="Riley R."/>
            <person name="Boka B."/>
            <person name="Rigling D."/>
            <person name="Barry K."/>
            <person name="Lee J."/>
            <person name="Mihaltcheva S."/>
            <person name="LaButti K."/>
            <person name="Lipzen A."/>
            <person name="Waldron R."/>
            <person name="Moloney N.M."/>
            <person name="Sperisen C."/>
            <person name="Kredics L."/>
            <person name="Vagvoelgyi C."/>
            <person name="Patrignani A."/>
            <person name="Fitzpatrick D."/>
            <person name="Nagy I."/>
            <person name="Doyle S."/>
            <person name="Anderson J.B."/>
            <person name="Grigoriev I.V."/>
            <person name="Gueldener U."/>
            <person name="Muensterkoetter M."/>
            <person name="Nagy L.G."/>
        </authorList>
    </citation>
    <scope>NUCLEOTIDE SEQUENCE [LARGE SCALE GENOMIC DNA]</scope>
    <source>
        <strain evidence="3">28-4</strain>
    </source>
</reference>